<gene>
    <name evidence="1" type="ORF">NBG4_410015</name>
</gene>
<sequence>MPEEKTFDELSYLRSEVRRLRQNLNLLTPALNVVLKRRGFLIYKKEPGDDLLIPAGKFLEDYYKTLHRYSFRLFLRDVIKQQNFFTCEKVTRFATAGVTEEYIQYLEEIGLIKKHKEGFALTRHIKSFGETLEWFVAEVFKREFGAEAIWGVKFKRPNVGGDYDVLARIYGSVLLYAEVKSSPPKQIYDNEIAAFLDRVSDLAPEVSLFFMDTELRMKDKIVPMFEEALRKRHMRAEVARIEKELFRIRNKIFIINSKDSIVRNLETVMNWCLRRSVGE</sequence>
<proteinExistence type="predicted"/>
<reference evidence="2" key="1">
    <citation type="submission" date="2018-03" db="EMBL/GenBank/DDBJ databases">
        <authorList>
            <person name="Zecchin S."/>
        </authorList>
    </citation>
    <scope>NUCLEOTIDE SEQUENCE [LARGE SCALE GENOMIC DNA]</scope>
</reference>
<keyword evidence="2" id="KW-1185">Reference proteome</keyword>
<dbReference type="EMBL" id="OUUY01000088">
    <property type="protein sequence ID" value="SPQ01067.1"/>
    <property type="molecule type" value="Genomic_DNA"/>
</dbReference>
<dbReference type="OrthoDB" id="5495609at2"/>
<evidence type="ECO:0000313" key="1">
    <source>
        <dbReference type="EMBL" id="SPQ01067.1"/>
    </source>
</evidence>
<accession>A0A2U3QI34</accession>
<organism evidence="1 2">
    <name type="scientific">Candidatus Sulfobium mesophilum</name>
    <dbReference type="NCBI Taxonomy" id="2016548"/>
    <lineage>
        <taxon>Bacteria</taxon>
        <taxon>Pseudomonadati</taxon>
        <taxon>Nitrospirota</taxon>
        <taxon>Nitrospiria</taxon>
        <taxon>Nitrospirales</taxon>
        <taxon>Nitrospiraceae</taxon>
        <taxon>Candidatus Sulfobium</taxon>
    </lineage>
</organism>
<dbReference type="AlphaFoldDB" id="A0A2U3QI34"/>
<name>A0A2U3QI34_9BACT</name>
<evidence type="ECO:0000313" key="2">
    <source>
        <dbReference type="Proteomes" id="UP000245125"/>
    </source>
</evidence>
<dbReference type="Proteomes" id="UP000245125">
    <property type="component" value="Unassembled WGS sequence"/>
</dbReference>
<protein>
    <submittedName>
        <fullName evidence="1">Uncharacterized protein</fullName>
    </submittedName>
</protein>